<organism evidence="18 19">
    <name type="scientific">Croceicoccus ponticola</name>
    <dbReference type="NCBI Taxonomy" id="2217664"/>
    <lineage>
        <taxon>Bacteria</taxon>
        <taxon>Pseudomonadati</taxon>
        <taxon>Pseudomonadota</taxon>
        <taxon>Alphaproteobacteria</taxon>
        <taxon>Sphingomonadales</taxon>
        <taxon>Erythrobacteraceae</taxon>
        <taxon>Croceicoccus</taxon>
    </lineage>
</organism>
<dbReference type="OrthoDB" id="9808022at2"/>
<dbReference type="InterPro" id="IPR006638">
    <property type="entry name" value="Elp3/MiaA/NifB-like_rSAM"/>
</dbReference>
<comment type="similarity">
    <text evidence="3 14">Belongs to the anaerobic coproporphyrinogen-III oxidase family.</text>
</comment>
<evidence type="ECO:0000313" key="18">
    <source>
        <dbReference type="EMBL" id="RVQ69407.1"/>
    </source>
</evidence>
<keyword evidence="12 14" id="KW-0627">Porphyrin biosynthesis</keyword>
<dbReference type="Gene3D" id="1.10.10.920">
    <property type="match status" value="1"/>
</dbReference>
<dbReference type="PIRSF" id="PIRSF000167">
    <property type="entry name" value="HemN"/>
    <property type="match status" value="1"/>
</dbReference>
<dbReference type="UniPathway" id="UPA00251">
    <property type="reaction ID" value="UER00323"/>
</dbReference>
<keyword evidence="7 14" id="KW-0949">S-adenosyl-L-methionine</keyword>
<dbReference type="Pfam" id="PF04055">
    <property type="entry name" value="Radical_SAM"/>
    <property type="match status" value="1"/>
</dbReference>
<dbReference type="PANTHER" id="PTHR13932:SF6">
    <property type="entry name" value="OXYGEN-INDEPENDENT COPROPORPHYRINOGEN III OXIDASE"/>
    <property type="match status" value="1"/>
</dbReference>
<evidence type="ECO:0000256" key="8">
    <source>
        <dbReference type="ARBA" id="ARBA00022723"/>
    </source>
</evidence>
<evidence type="ECO:0000313" key="19">
    <source>
        <dbReference type="Proteomes" id="UP000283003"/>
    </source>
</evidence>
<dbReference type="SFLD" id="SFLDS00029">
    <property type="entry name" value="Radical_SAM"/>
    <property type="match status" value="1"/>
</dbReference>
<evidence type="ECO:0000256" key="2">
    <source>
        <dbReference type="ARBA" id="ARBA00004785"/>
    </source>
</evidence>
<feature type="binding site" evidence="15">
    <location>
        <position position="163"/>
    </location>
    <ligand>
        <name>S-adenosyl-L-methionine</name>
        <dbReference type="ChEBI" id="CHEBI:59789"/>
        <label>2</label>
    </ligand>
</feature>
<dbReference type="GO" id="GO:0051989">
    <property type="term" value="F:coproporphyrinogen dehydrogenase activity"/>
    <property type="evidence" value="ECO:0007669"/>
    <property type="project" value="UniProtKB-EC"/>
</dbReference>
<dbReference type="GO" id="GO:0046872">
    <property type="term" value="F:metal ion binding"/>
    <property type="evidence" value="ECO:0007669"/>
    <property type="project" value="UniProtKB-KW"/>
</dbReference>
<evidence type="ECO:0000256" key="16">
    <source>
        <dbReference type="PIRSR" id="PIRSR000167-2"/>
    </source>
</evidence>
<evidence type="ECO:0000256" key="6">
    <source>
        <dbReference type="ARBA" id="ARBA00022490"/>
    </source>
</evidence>
<sequence length="436" mass="47671">MWPYLPELLAVPVPRYTSYPTAAEFGPVDERAYHDALEDVQSDLSLYVHIPYCHEICWYCGCNTGAAHRQKRLAAYLEALQHEIATVGALVPPDARVRHIAFGGGSPNAIAPTDFVRLVDALTLAFPLTDPVISVELDPRSLSEPWGEVLDHVGVQRASMGVQTFDPAIQQAIGRVQPVELIERATQLLRRSGVTSLNFDLMYGLPGQDLDGLLASLDTTARLGADRIALFGLAYLPDMFPRQRRIEATDLPDAVARFAMMEAGYERLLAHGYEPVGFDHFALPDDPLSRAAISGRLHRNFQGFTDDSAPVTIGLGASAISVFPQGIFQNEKNAGRYRELVGAGHHATAKGIARDADDRRRARIITGILCHGRARVDGDLLAEASPRMVRFVEAGLCSVNNGTLTLTGDALPYARGIAACFDRYRVYSTRMFSNAV</sequence>
<evidence type="ECO:0000256" key="10">
    <source>
        <dbReference type="ARBA" id="ARBA00023004"/>
    </source>
</evidence>
<reference evidence="18 19" key="1">
    <citation type="submission" date="2018-12" db="EMBL/GenBank/DDBJ databases">
        <title>Croceicoccus ponticola sp. nov., a lipolytic bacterium isolated from seawater.</title>
        <authorList>
            <person name="Yoon J.-H."/>
        </authorList>
    </citation>
    <scope>NUCLEOTIDE SEQUENCE [LARGE SCALE GENOMIC DNA]</scope>
    <source>
        <strain evidence="18 19">GM-16</strain>
    </source>
</reference>
<protein>
    <recommendedName>
        <fullName evidence="14">Coproporphyrinogen-III oxidase</fullName>
        <ecNumber evidence="14">1.3.98.3</ecNumber>
    </recommendedName>
</protein>
<feature type="binding site" evidence="15">
    <location>
        <position position="320"/>
    </location>
    <ligand>
        <name>S-adenosyl-L-methionine</name>
        <dbReference type="ChEBI" id="CHEBI:59789"/>
        <label>1</label>
    </ligand>
</feature>
<dbReference type="EMBL" id="RXOL01000001">
    <property type="protein sequence ID" value="RVQ69407.1"/>
    <property type="molecule type" value="Genomic_DNA"/>
</dbReference>
<dbReference type="SUPFAM" id="SSF102114">
    <property type="entry name" value="Radical SAM enzymes"/>
    <property type="match status" value="1"/>
</dbReference>
<evidence type="ECO:0000256" key="11">
    <source>
        <dbReference type="ARBA" id="ARBA00023014"/>
    </source>
</evidence>
<dbReference type="Proteomes" id="UP000283003">
    <property type="component" value="Unassembled WGS sequence"/>
</dbReference>
<feature type="binding site" evidence="16">
    <location>
        <position position="60"/>
    </location>
    <ligand>
        <name>[4Fe-4S] cluster</name>
        <dbReference type="ChEBI" id="CHEBI:49883"/>
        <note>4Fe-4S-S-AdoMet</note>
    </ligand>
</feature>
<comment type="subunit">
    <text evidence="4">Monomer.</text>
</comment>
<comment type="cofactor">
    <cofactor evidence="14 16">
        <name>[4Fe-4S] cluster</name>
        <dbReference type="ChEBI" id="CHEBI:49883"/>
    </cofactor>
    <text evidence="14 16">Binds 1 [4Fe-4S] cluster. The cluster is coordinated with 3 cysteines and an exchangeable S-adenosyl-L-methionine.</text>
</comment>
<dbReference type="GO" id="GO:0005737">
    <property type="term" value="C:cytoplasm"/>
    <property type="evidence" value="ECO:0007669"/>
    <property type="project" value="UniProtKB-SubCell"/>
</dbReference>
<dbReference type="GO" id="GO:0004109">
    <property type="term" value="F:coproporphyrinogen oxidase activity"/>
    <property type="evidence" value="ECO:0007669"/>
    <property type="project" value="InterPro"/>
</dbReference>
<evidence type="ECO:0000256" key="4">
    <source>
        <dbReference type="ARBA" id="ARBA00011245"/>
    </source>
</evidence>
<evidence type="ECO:0000256" key="13">
    <source>
        <dbReference type="ARBA" id="ARBA00048321"/>
    </source>
</evidence>
<dbReference type="InterPro" id="IPR007197">
    <property type="entry name" value="rSAM"/>
</dbReference>
<evidence type="ECO:0000256" key="1">
    <source>
        <dbReference type="ARBA" id="ARBA00004496"/>
    </source>
</evidence>
<feature type="binding site" evidence="15">
    <location>
        <begin position="59"/>
        <end position="61"/>
    </location>
    <ligand>
        <name>S-adenosyl-L-methionine</name>
        <dbReference type="ChEBI" id="CHEBI:59789"/>
        <label>2</label>
    </ligand>
</feature>
<dbReference type="PROSITE" id="PS51918">
    <property type="entry name" value="RADICAL_SAM"/>
    <property type="match status" value="1"/>
</dbReference>
<keyword evidence="9 14" id="KW-0560">Oxidoreductase</keyword>
<feature type="binding site" evidence="16">
    <location>
        <position position="53"/>
    </location>
    <ligand>
        <name>[4Fe-4S] cluster</name>
        <dbReference type="ChEBI" id="CHEBI:49883"/>
        <note>4Fe-4S-S-AdoMet</note>
    </ligand>
</feature>
<dbReference type="GO" id="GO:0006782">
    <property type="term" value="P:protoporphyrinogen IX biosynthetic process"/>
    <property type="evidence" value="ECO:0007669"/>
    <property type="project" value="UniProtKB-UniPathway"/>
</dbReference>
<feature type="binding site" evidence="15">
    <location>
        <position position="200"/>
    </location>
    <ligand>
        <name>S-adenosyl-L-methionine</name>
        <dbReference type="ChEBI" id="CHEBI:59789"/>
        <label>2</label>
    </ligand>
</feature>
<dbReference type="InterPro" id="IPR004558">
    <property type="entry name" value="Coprogen_oxidase_HemN"/>
</dbReference>
<accession>A0A437H180</accession>
<keyword evidence="11 14" id="KW-0411">Iron-sulfur</keyword>
<evidence type="ECO:0000256" key="9">
    <source>
        <dbReference type="ARBA" id="ARBA00023002"/>
    </source>
</evidence>
<dbReference type="PANTHER" id="PTHR13932">
    <property type="entry name" value="COPROPORPHYRINIGEN III OXIDASE"/>
    <property type="match status" value="1"/>
</dbReference>
<evidence type="ECO:0000256" key="3">
    <source>
        <dbReference type="ARBA" id="ARBA00005493"/>
    </source>
</evidence>
<feature type="binding site" evidence="15">
    <location>
        <position position="104"/>
    </location>
    <ligand>
        <name>S-adenosyl-L-methionine</name>
        <dbReference type="ChEBI" id="CHEBI:59789"/>
        <label>1</label>
    </ligand>
</feature>
<dbReference type="SMART" id="SM00729">
    <property type="entry name" value="Elp3"/>
    <property type="match status" value="1"/>
</dbReference>
<comment type="caution">
    <text evidence="18">The sequence shown here is derived from an EMBL/GenBank/DDBJ whole genome shotgun (WGS) entry which is preliminary data.</text>
</comment>
<keyword evidence="5 14" id="KW-0004">4Fe-4S</keyword>
<keyword evidence="10 14" id="KW-0408">Iron</keyword>
<dbReference type="EC" id="1.3.98.3" evidence="14"/>
<evidence type="ECO:0000256" key="15">
    <source>
        <dbReference type="PIRSR" id="PIRSR000167-1"/>
    </source>
</evidence>
<comment type="subcellular location">
    <subcellularLocation>
        <location evidence="1 14">Cytoplasm</location>
    </subcellularLocation>
</comment>
<keyword evidence="6 14" id="KW-0963">Cytoplasm</keyword>
<dbReference type="InterPro" id="IPR034505">
    <property type="entry name" value="Coproporphyrinogen-III_oxidase"/>
</dbReference>
<evidence type="ECO:0000256" key="5">
    <source>
        <dbReference type="ARBA" id="ARBA00022485"/>
    </source>
</evidence>
<keyword evidence="8 14" id="KW-0479">Metal-binding</keyword>
<feature type="binding site" evidence="15">
    <location>
        <position position="175"/>
    </location>
    <ligand>
        <name>S-adenosyl-L-methionine</name>
        <dbReference type="ChEBI" id="CHEBI:59789"/>
        <label>2</label>
    </ligand>
</feature>
<comment type="pathway">
    <text evidence="2 14">Porphyrin-containing compound metabolism; protoporphyrin-IX biosynthesis; protoporphyrinogen-IX from coproporphyrinogen-III (AdoMet route): step 1/1.</text>
</comment>
<feature type="binding site" evidence="16">
    <location>
        <position position="57"/>
    </location>
    <ligand>
        <name>[4Fe-4S] cluster</name>
        <dbReference type="ChEBI" id="CHEBI:49883"/>
        <note>4Fe-4S-S-AdoMet</note>
    </ligand>
</feature>
<dbReference type="InterPro" id="IPR058240">
    <property type="entry name" value="rSAM_sf"/>
</dbReference>
<evidence type="ECO:0000256" key="7">
    <source>
        <dbReference type="ARBA" id="ARBA00022691"/>
    </source>
</evidence>
<evidence type="ECO:0000256" key="14">
    <source>
        <dbReference type="PIRNR" id="PIRNR000167"/>
    </source>
</evidence>
<evidence type="ECO:0000259" key="17">
    <source>
        <dbReference type="PROSITE" id="PS51918"/>
    </source>
</evidence>
<feature type="binding site" evidence="15">
    <location>
        <position position="47"/>
    </location>
    <ligand>
        <name>S-adenosyl-L-methionine</name>
        <dbReference type="ChEBI" id="CHEBI:59789"/>
        <label>1</label>
    </ligand>
</feature>
<proteinExistence type="inferred from homology"/>
<feature type="binding site" evidence="15">
    <location>
        <position position="136"/>
    </location>
    <ligand>
        <name>S-adenosyl-L-methionine</name>
        <dbReference type="ChEBI" id="CHEBI:59789"/>
        <label>1</label>
    </ligand>
</feature>
<dbReference type="RefSeq" id="WP_127611598.1">
    <property type="nucleotide sequence ID" value="NZ_RXOL01000001.1"/>
</dbReference>
<feature type="binding site" evidence="15">
    <location>
        <position position="234"/>
    </location>
    <ligand>
        <name>S-adenosyl-L-methionine</name>
        <dbReference type="ChEBI" id="CHEBI:59789"/>
        <label>2</label>
    </ligand>
</feature>
<name>A0A437H180_9SPHN</name>
<feature type="domain" description="Radical SAM core" evidence="17">
    <location>
        <begin position="38"/>
        <end position="274"/>
    </location>
</feature>
<dbReference type="SFLD" id="SFLDG01065">
    <property type="entry name" value="anaerobic_coproporphyrinogen-I"/>
    <property type="match status" value="1"/>
</dbReference>
<evidence type="ECO:0000256" key="12">
    <source>
        <dbReference type="ARBA" id="ARBA00023244"/>
    </source>
</evidence>
<keyword evidence="19" id="KW-1185">Reference proteome</keyword>
<dbReference type="GO" id="GO:0051539">
    <property type="term" value="F:4 iron, 4 sulfur cluster binding"/>
    <property type="evidence" value="ECO:0007669"/>
    <property type="project" value="UniProtKB-KW"/>
</dbReference>
<gene>
    <name evidence="18" type="ORF">EKN06_04290</name>
</gene>
<dbReference type="AlphaFoldDB" id="A0A437H180"/>
<comment type="catalytic activity">
    <reaction evidence="13 14">
        <text>coproporphyrinogen III + 2 S-adenosyl-L-methionine = protoporphyrinogen IX + 2 5'-deoxyadenosine + 2 L-methionine + 2 CO2</text>
        <dbReference type="Rhea" id="RHEA:15425"/>
        <dbReference type="ChEBI" id="CHEBI:16526"/>
        <dbReference type="ChEBI" id="CHEBI:17319"/>
        <dbReference type="ChEBI" id="CHEBI:57307"/>
        <dbReference type="ChEBI" id="CHEBI:57309"/>
        <dbReference type="ChEBI" id="CHEBI:57844"/>
        <dbReference type="ChEBI" id="CHEBI:59789"/>
        <dbReference type="EC" id="1.3.98.3"/>
    </reaction>
</comment>
<dbReference type="CDD" id="cd01335">
    <property type="entry name" value="Radical_SAM"/>
    <property type="match status" value="1"/>
</dbReference>